<name>M6KYT6_LEPIR</name>
<proteinExistence type="predicted"/>
<gene>
    <name evidence="2" type="ORF">LEP1GSC083_3236</name>
</gene>
<evidence type="ECO:0000256" key="1">
    <source>
        <dbReference type="SAM" id="MobiDB-lite"/>
    </source>
</evidence>
<evidence type="ECO:0000313" key="2">
    <source>
        <dbReference type="EMBL" id="EMN32957.1"/>
    </source>
</evidence>
<evidence type="ECO:0000313" key="3">
    <source>
        <dbReference type="Proteomes" id="UP000012137"/>
    </source>
</evidence>
<reference evidence="2 3" key="1">
    <citation type="submission" date="2013-01" db="EMBL/GenBank/DDBJ databases">
        <authorList>
            <person name="Harkins D.M."/>
            <person name="Durkin A.S."/>
            <person name="Brinkac L.M."/>
            <person name="Haft D.H."/>
            <person name="Selengut J.D."/>
            <person name="Sanka R."/>
            <person name="DePew J."/>
            <person name="Purushe J."/>
            <person name="Peacock S.J."/>
            <person name="Thaipadungpanit J."/>
            <person name="Wuthiekanun V.W."/>
            <person name="Day N.P."/>
            <person name="Vinetz J.M."/>
            <person name="Sutton G.G."/>
            <person name="Nierman W.C."/>
            <person name="Fouts D.E."/>
        </authorList>
    </citation>
    <scope>NUCLEOTIDE SEQUENCE [LARGE SCALE GENOMIC DNA]</scope>
    <source>
        <strain evidence="2 3">L0374</strain>
    </source>
</reference>
<protein>
    <submittedName>
        <fullName evidence="2">Uncharacterized protein</fullName>
    </submittedName>
</protein>
<accession>M6KYT6</accession>
<sequence length="61" mass="6927">MGNNKDSTKIQSNNSRKTAANKNLPEPSARFRSFFLEYKFSSKEKISFCRIVESGGFESSE</sequence>
<dbReference type="AlphaFoldDB" id="M6KYT6"/>
<dbReference type="Proteomes" id="UP000012137">
    <property type="component" value="Unassembled WGS sequence"/>
</dbReference>
<feature type="compositionally biased region" description="Polar residues" evidence="1">
    <location>
        <begin position="1"/>
        <end position="21"/>
    </location>
</feature>
<comment type="caution">
    <text evidence="2">The sequence shown here is derived from an EMBL/GenBank/DDBJ whole genome shotgun (WGS) entry which is preliminary data.</text>
</comment>
<dbReference type="EMBL" id="AHMZ02000004">
    <property type="protein sequence ID" value="EMN32957.1"/>
    <property type="molecule type" value="Genomic_DNA"/>
</dbReference>
<organism evidence="2 3">
    <name type="scientific">Leptospira interrogans serovar Pyrogenes str. L0374</name>
    <dbReference type="NCBI Taxonomy" id="1049928"/>
    <lineage>
        <taxon>Bacteria</taxon>
        <taxon>Pseudomonadati</taxon>
        <taxon>Spirochaetota</taxon>
        <taxon>Spirochaetia</taxon>
        <taxon>Leptospirales</taxon>
        <taxon>Leptospiraceae</taxon>
        <taxon>Leptospira</taxon>
    </lineage>
</organism>
<feature type="region of interest" description="Disordered" evidence="1">
    <location>
        <begin position="1"/>
        <end position="24"/>
    </location>
</feature>